<dbReference type="PANTHER" id="PTHR23222">
    <property type="entry name" value="PROHIBITIN"/>
    <property type="match status" value="1"/>
</dbReference>
<keyword evidence="4" id="KW-0449">Lipoprotein</keyword>
<reference evidence="9" key="2">
    <citation type="submission" date="2013-12" db="EMBL/GenBank/DDBJ databases">
        <authorList>
            <person name="Yu Y."/>
            <person name="Lee S."/>
            <person name="de Baynast K."/>
            <person name="Wissotski M."/>
            <person name="Liu L."/>
            <person name="Talag J."/>
            <person name="Goicoechea J."/>
            <person name="Angelova A."/>
            <person name="Jetty R."/>
            <person name="Kudrna D."/>
            <person name="Golser W."/>
            <person name="Rivera L."/>
            <person name="Zhang J."/>
            <person name="Wing R."/>
        </authorList>
    </citation>
    <scope>NUCLEOTIDE SEQUENCE</scope>
</reference>
<dbReference type="GO" id="GO:0007005">
    <property type="term" value="P:mitochondrion organization"/>
    <property type="evidence" value="ECO:0007669"/>
    <property type="project" value="TreeGrafter"/>
</dbReference>
<dbReference type="InterPro" id="IPR036013">
    <property type="entry name" value="Band_7/SPFH_dom_sf"/>
</dbReference>
<organism evidence="8 9">
    <name type="scientific">Leersia perrieri</name>
    <dbReference type="NCBI Taxonomy" id="77586"/>
    <lineage>
        <taxon>Eukaryota</taxon>
        <taxon>Viridiplantae</taxon>
        <taxon>Streptophyta</taxon>
        <taxon>Embryophyta</taxon>
        <taxon>Tracheophyta</taxon>
        <taxon>Spermatophyta</taxon>
        <taxon>Magnoliopsida</taxon>
        <taxon>Liliopsida</taxon>
        <taxon>Poales</taxon>
        <taxon>Poaceae</taxon>
        <taxon>BOP clade</taxon>
        <taxon>Oryzoideae</taxon>
        <taxon>Oryzeae</taxon>
        <taxon>Oryzinae</taxon>
        <taxon>Leersia</taxon>
    </lineage>
</organism>
<proteinExistence type="inferred from homology"/>
<evidence type="ECO:0000313" key="8">
    <source>
        <dbReference type="EnsemblPlants" id="LPERR03G32850.1"/>
    </source>
</evidence>
<dbReference type="PANTHER" id="PTHR23222:SF39">
    <property type="entry name" value="PROHIBITIN"/>
    <property type="match status" value="1"/>
</dbReference>
<dbReference type="PRINTS" id="PR00679">
    <property type="entry name" value="PROHIBITIN"/>
</dbReference>
<feature type="region of interest" description="Disordered" evidence="5">
    <location>
        <begin position="144"/>
        <end position="176"/>
    </location>
</feature>
<sequence>MASGRAGMNRKQLYTWISRAIDFYKIFKPVLKKLKLKQVPHHDPVYQELPPLNLPGDESPPWPEVFVRAPNPLPALDYGNVGAGGDDGHNYNSPAPSWLQAFVRGLCKFVSDTRKSHGRCLLVIAVVGFGGCLLFYVFRGGGGRQTPGDDDGPPPPPPARPQQQKRHRNSAAASHGRVDCHLHPKELYPLKMCRCSFMIPWYDYERPIIYDVRARLNLVESTFGSRDHQMVRIGLRVLNRPLPEKLPTIYRSLGENFNERAVVAKYNTSQLITQREVVSRQMIRKILTERASNFNIALDDVSITILSFGKEFSPAIEAKQVAAQEDFRAKFIVEKPEQGKSSAIIRAQGEAKSAELIGEAINNNPVFLAVRQIEAAREISHTMASSNNKVFLDSKDLLLGLRPSLTVHEPKVALSAYLFLSLERVGRVLV</sequence>
<evidence type="ECO:0000256" key="6">
    <source>
        <dbReference type="SAM" id="Phobius"/>
    </source>
</evidence>
<feature type="domain" description="Band 7" evidence="7">
    <location>
        <begin position="159"/>
        <end position="320"/>
    </location>
</feature>
<comment type="subunit">
    <text evidence="3">Component of a prohibitin multimeric complex in mitochondrial membranes.</text>
</comment>
<evidence type="ECO:0000256" key="5">
    <source>
        <dbReference type="SAM" id="MobiDB-lite"/>
    </source>
</evidence>
<dbReference type="CDD" id="cd03401">
    <property type="entry name" value="SPFH_prohibitin"/>
    <property type="match status" value="1"/>
</dbReference>
<dbReference type="InterPro" id="IPR000163">
    <property type="entry name" value="Prohibitin"/>
</dbReference>
<keyword evidence="6" id="KW-1133">Transmembrane helix</keyword>
<accession>A0A0D9W0M6</accession>
<evidence type="ECO:0000256" key="3">
    <source>
        <dbReference type="ARBA" id="ARBA00011786"/>
    </source>
</evidence>
<dbReference type="AlphaFoldDB" id="A0A0D9W0M6"/>
<dbReference type="GO" id="GO:0005743">
    <property type="term" value="C:mitochondrial inner membrane"/>
    <property type="evidence" value="ECO:0007669"/>
    <property type="project" value="UniProtKB-SubCell"/>
</dbReference>
<dbReference type="SMART" id="SM00244">
    <property type="entry name" value="PHB"/>
    <property type="match status" value="1"/>
</dbReference>
<evidence type="ECO:0000256" key="4">
    <source>
        <dbReference type="ARBA" id="ARBA00023288"/>
    </source>
</evidence>
<dbReference type="EnsemblPlants" id="LPERR03G32850.1">
    <property type="protein sequence ID" value="LPERR03G32850.1"/>
    <property type="gene ID" value="LPERR03G32850"/>
</dbReference>
<keyword evidence="6" id="KW-0472">Membrane</keyword>
<keyword evidence="6" id="KW-0812">Transmembrane</keyword>
<name>A0A0D9W0M6_9ORYZ</name>
<feature type="transmembrane region" description="Helical" evidence="6">
    <location>
        <begin position="120"/>
        <end position="138"/>
    </location>
</feature>
<comment type="similarity">
    <text evidence="2">Belongs to the prohibitin family.</text>
</comment>
<reference evidence="8 9" key="1">
    <citation type="submission" date="2012-08" db="EMBL/GenBank/DDBJ databases">
        <title>Oryza genome evolution.</title>
        <authorList>
            <person name="Wing R.A."/>
        </authorList>
    </citation>
    <scope>NUCLEOTIDE SEQUENCE</scope>
</reference>
<evidence type="ECO:0000259" key="7">
    <source>
        <dbReference type="SMART" id="SM00244"/>
    </source>
</evidence>
<evidence type="ECO:0000313" key="9">
    <source>
        <dbReference type="Proteomes" id="UP000032180"/>
    </source>
</evidence>
<dbReference type="eggNOG" id="KOG3090">
    <property type="taxonomic scope" value="Eukaryota"/>
</dbReference>
<keyword evidence="9" id="KW-1185">Reference proteome</keyword>
<evidence type="ECO:0000256" key="2">
    <source>
        <dbReference type="ARBA" id="ARBA00009658"/>
    </source>
</evidence>
<dbReference type="Pfam" id="PF01145">
    <property type="entry name" value="Band_7"/>
    <property type="match status" value="1"/>
</dbReference>
<dbReference type="InterPro" id="IPR001107">
    <property type="entry name" value="Band_7"/>
</dbReference>
<dbReference type="Proteomes" id="UP000032180">
    <property type="component" value="Chromosome 3"/>
</dbReference>
<reference evidence="8" key="3">
    <citation type="submission" date="2015-04" db="UniProtKB">
        <authorList>
            <consortium name="EnsemblPlants"/>
        </authorList>
    </citation>
    <scope>IDENTIFICATION</scope>
</reference>
<comment type="subcellular location">
    <subcellularLocation>
        <location evidence="1">Mitochondrion inner membrane</location>
        <topology evidence="1">Single-pass type II membrane protein</topology>
    </subcellularLocation>
</comment>
<dbReference type="STRING" id="77586.A0A0D9W0M6"/>
<dbReference type="Gramene" id="LPERR03G32850.1">
    <property type="protein sequence ID" value="LPERR03G32850.1"/>
    <property type="gene ID" value="LPERR03G32850"/>
</dbReference>
<dbReference type="HOGENOM" id="CLU_052427_0_0_1"/>
<dbReference type="SUPFAM" id="SSF117892">
    <property type="entry name" value="Band 7/SPFH domain"/>
    <property type="match status" value="1"/>
</dbReference>
<evidence type="ECO:0000256" key="1">
    <source>
        <dbReference type="ARBA" id="ARBA00004140"/>
    </source>
</evidence>
<protein>
    <recommendedName>
        <fullName evidence="7">Band 7 domain-containing protein</fullName>
    </recommendedName>
</protein>